<organism evidence="2 3">
    <name type="scientific">Asanoa ferruginea</name>
    <dbReference type="NCBI Taxonomy" id="53367"/>
    <lineage>
        <taxon>Bacteria</taxon>
        <taxon>Bacillati</taxon>
        <taxon>Actinomycetota</taxon>
        <taxon>Actinomycetes</taxon>
        <taxon>Micromonosporales</taxon>
        <taxon>Micromonosporaceae</taxon>
        <taxon>Asanoa</taxon>
    </lineage>
</organism>
<keyword evidence="3" id="KW-1185">Reference proteome</keyword>
<dbReference type="GO" id="GO:0016853">
    <property type="term" value="F:isomerase activity"/>
    <property type="evidence" value="ECO:0007669"/>
    <property type="project" value="UniProtKB-KW"/>
</dbReference>
<evidence type="ECO:0000259" key="1">
    <source>
        <dbReference type="Pfam" id="PF02426"/>
    </source>
</evidence>
<comment type="caution">
    <text evidence="2">The sequence shown here is derived from an EMBL/GenBank/DDBJ whole genome shotgun (WGS) entry which is preliminary data.</text>
</comment>
<dbReference type="InterPro" id="IPR026029">
    <property type="entry name" value="MLI_dom"/>
</dbReference>
<accession>A0A3D9ZRT7</accession>
<evidence type="ECO:0000313" key="3">
    <source>
        <dbReference type="Proteomes" id="UP000256913"/>
    </source>
</evidence>
<reference evidence="2 3" key="1">
    <citation type="submission" date="2018-08" db="EMBL/GenBank/DDBJ databases">
        <title>Sequencing the genomes of 1000 actinobacteria strains.</title>
        <authorList>
            <person name="Klenk H.-P."/>
        </authorList>
    </citation>
    <scope>NUCLEOTIDE SEQUENCE [LARGE SCALE GENOMIC DNA]</scope>
    <source>
        <strain evidence="2 3">DSM 44099</strain>
    </source>
</reference>
<dbReference type="AlphaFoldDB" id="A0A3D9ZRT7"/>
<evidence type="ECO:0000313" key="2">
    <source>
        <dbReference type="EMBL" id="REF99182.1"/>
    </source>
</evidence>
<dbReference type="RefSeq" id="WP_116070382.1">
    <property type="nucleotide sequence ID" value="NZ_BONB01000002.1"/>
</dbReference>
<dbReference type="OrthoDB" id="4426588at2"/>
<gene>
    <name evidence="2" type="ORF">DFJ67_5209</name>
</gene>
<protein>
    <submittedName>
        <fullName evidence="2">Muconolactone D-isomerase</fullName>
    </submittedName>
</protein>
<keyword evidence="2" id="KW-0413">Isomerase</keyword>
<dbReference type="Proteomes" id="UP000256913">
    <property type="component" value="Unassembled WGS sequence"/>
</dbReference>
<dbReference type="Pfam" id="PF02426">
    <property type="entry name" value="MIase"/>
    <property type="match status" value="1"/>
</dbReference>
<dbReference type="InterPro" id="IPR011008">
    <property type="entry name" value="Dimeric_a/b-barrel"/>
</dbReference>
<feature type="domain" description="Muconolactone isomerase" evidence="1">
    <location>
        <begin position="3"/>
        <end position="91"/>
    </location>
</feature>
<dbReference type="Gene3D" id="3.30.70.1060">
    <property type="entry name" value="Dimeric alpha+beta barrel"/>
    <property type="match status" value="1"/>
</dbReference>
<dbReference type="SUPFAM" id="SSF54909">
    <property type="entry name" value="Dimeric alpha+beta barrel"/>
    <property type="match status" value="1"/>
</dbReference>
<name>A0A3D9ZRT7_9ACTN</name>
<dbReference type="EMBL" id="QUMQ01000001">
    <property type="protein sequence ID" value="REF99182.1"/>
    <property type="molecule type" value="Genomic_DNA"/>
</dbReference>
<proteinExistence type="predicted"/>
<sequence length="96" mass="10846">MNEFLVRQSNRVPATSEGKELRARLQPLERERAQELRDAGILVRLWRVPGTRDSIGLYRAADATALHEALASLPMFPWMEISVEALATHPQEQKPG</sequence>